<comment type="caution">
    <text evidence="5">The sequence shown here is derived from an EMBL/GenBank/DDBJ whole genome shotgun (WGS) entry which is preliminary data.</text>
</comment>
<gene>
    <name evidence="5" type="ORF">GCM10010121_006590</name>
</gene>
<evidence type="ECO:0000313" key="5">
    <source>
        <dbReference type="EMBL" id="GGI99028.1"/>
    </source>
</evidence>
<dbReference type="InterPro" id="IPR011053">
    <property type="entry name" value="Single_hybrid_motif"/>
</dbReference>
<dbReference type="SUPFAM" id="SSF51230">
    <property type="entry name" value="Single hybrid motif"/>
    <property type="match status" value="1"/>
</dbReference>
<dbReference type="Gene3D" id="2.40.50.100">
    <property type="match status" value="1"/>
</dbReference>
<dbReference type="PROSITE" id="PS50968">
    <property type="entry name" value="BIOTINYL_LIPOYL"/>
    <property type="match status" value="1"/>
</dbReference>
<dbReference type="InterPro" id="IPR000089">
    <property type="entry name" value="Biotin_lipoyl"/>
</dbReference>
<evidence type="ECO:0000256" key="2">
    <source>
        <dbReference type="ARBA" id="ARBA00022679"/>
    </source>
</evidence>
<protein>
    <recommendedName>
        <fullName evidence="4">Lipoyl-binding domain-containing protein</fullName>
    </recommendedName>
</protein>
<evidence type="ECO:0000256" key="3">
    <source>
        <dbReference type="ARBA" id="ARBA00023315"/>
    </source>
</evidence>
<comment type="cofactor">
    <cofactor evidence="1">
        <name>(R)-lipoate</name>
        <dbReference type="ChEBI" id="CHEBI:83088"/>
    </cofactor>
</comment>
<dbReference type="Proteomes" id="UP000657574">
    <property type="component" value="Unassembled WGS sequence"/>
</dbReference>
<proteinExistence type="predicted"/>
<dbReference type="PANTHER" id="PTHR43178">
    <property type="entry name" value="DIHYDROLIPOAMIDE ACETYLTRANSFERASE COMPONENT OF PYRUVATE DEHYDROGENASE COMPLEX"/>
    <property type="match status" value="1"/>
</dbReference>
<dbReference type="RefSeq" id="WP_229839872.1">
    <property type="nucleotide sequence ID" value="NZ_BMQA01000001.1"/>
</dbReference>
<dbReference type="AlphaFoldDB" id="A0A917NGB3"/>
<evidence type="ECO:0000259" key="4">
    <source>
        <dbReference type="PROSITE" id="PS50968"/>
    </source>
</evidence>
<keyword evidence="3" id="KW-0012">Acyltransferase</keyword>
<accession>A0A917NGB3</accession>
<dbReference type="EMBL" id="BMQA01000001">
    <property type="protein sequence ID" value="GGI99028.1"/>
    <property type="molecule type" value="Genomic_DNA"/>
</dbReference>
<evidence type="ECO:0000313" key="6">
    <source>
        <dbReference type="Proteomes" id="UP000657574"/>
    </source>
</evidence>
<dbReference type="InterPro" id="IPR050743">
    <property type="entry name" value="2-oxoacid_DH_E2_comp"/>
</dbReference>
<keyword evidence="6" id="KW-1185">Reference proteome</keyword>
<reference evidence="5" key="1">
    <citation type="journal article" date="2014" name="Int. J. Syst. Evol. Microbiol.">
        <title>Complete genome sequence of Corynebacterium casei LMG S-19264T (=DSM 44701T), isolated from a smear-ripened cheese.</title>
        <authorList>
            <consortium name="US DOE Joint Genome Institute (JGI-PGF)"/>
            <person name="Walter F."/>
            <person name="Albersmeier A."/>
            <person name="Kalinowski J."/>
            <person name="Ruckert C."/>
        </authorList>
    </citation>
    <scope>NUCLEOTIDE SEQUENCE</scope>
    <source>
        <strain evidence="5">JCM 3086</strain>
    </source>
</reference>
<dbReference type="PANTHER" id="PTHR43178:SF5">
    <property type="entry name" value="LIPOAMIDE ACYLTRANSFERASE COMPONENT OF BRANCHED-CHAIN ALPHA-KETO ACID DEHYDROGENASE COMPLEX, MITOCHONDRIAL"/>
    <property type="match status" value="1"/>
</dbReference>
<reference evidence="5" key="2">
    <citation type="submission" date="2020-09" db="EMBL/GenBank/DDBJ databases">
        <authorList>
            <person name="Sun Q."/>
            <person name="Ohkuma M."/>
        </authorList>
    </citation>
    <scope>NUCLEOTIDE SEQUENCE</scope>
    <source>
        <strain evidence="5">JCM 3086</strain>
    </source>
</reference>
<name>A0A917NGB3_9ACTN</name>
<organism evidence="5 6">
    <name type="scientific">Streptomyces brasiliensis</name>
    <dbReference type="NCBI Taxonomy" id="1954"/>
    <lineage>
        <taxon>Bacteria</taxon>
        <taxon>Bacillati</taxon>
        <taxon>Actinomycetota</taxon>
        <taxon>Actinomycetes</taxon>
        <taxon>Kitasatosporales</taxon>
        <taxon>Streptomycetaceae</taxon>
        <taxon>Streptomyces</taxon>
    </lineage>
</organism>
<evidence type="ECO:0000256" key="1">
    <source>
        <dbReference type="ARBA" id="ARBA00001938"/>
    </source>
</evidence>
<feature type="domain" description="Lipoyl-binding" evidence="4">
    <location>
        <begin position="4"/>
        <end position="78"/>
    </location>
</feature>
<dbReference type="GO" id="GO:0016407">
    <property type="term" value="F:acetyltransferase activity"/>
    <property type="evidence" value="ECO:0007669"/>
    <property type="project" value="TreeGrafter"/>
</dbReference>
<dbReference type="Pfam" id="PF00364">
    <property type="entry name" value="Biotin_lipoyl"/>
    <property type="match status" value="1"/>
</dbReference>
<dbReference type="GO" id="GO:0005737">
    <property type="term" value="C:cytoplasm"/>
    <property type="evidence" value="ECO:0007669"/>
    <property type="project" value="TreeGrafter"/>
</dbReference>
<dbReference type="GO" id="GO:0031405">
    <property type="term" value="F:lipoic acid binding"/>
    <property type="evidence" value="ECO:0007669"/>
    <property type="project" value="TreeGrafter"/>
</dbReference>
<sequence>MSVTVLVKLPKLGLTMQEGELVDWLVSDGDTVEAGQPIYLLGTDKVEHEIDSPAAGTIRLIGEVETKYQVGDVLAKIAPA</sequence>
<dbReference type="CDD" id="cd06849">
    <property type="entry name" value="lipoyl_domain"/>
    <property type="match status" value="1"/>
</dbReference>
<keyword evidence="2" id="KW-0808">Transferase</keyword>